<dbReference type="STRING" id="872965.SE16_12585"/>
<evidence type="ECO:0000256" key="1">
    <source>
        <dbReference type="SAM" id="MobiDB-lite"/>
    </source>
</evidence>
<sequence length="382" mass="42329">MERLLEENSMRPEAARARLGSRNAPQWLVLVGFVLGLIVGLVYAYQINPVEWKDALPIDLRQDYKEQWVLMAARAYAIEQNSELALERMRSFSKEEAADLLNRLYLNAATETDREQLRQFGALFGIDVGTATQLPEGETAPPTPPAEQPEEGGGSLFGTLLRLCLVGVVALLVAVGALQFWTNRRRKAGELFEPGARREPSLDLSVEPEAEGAFGGYEEPLPETGPMPAVSEKSIGRFTTRYEYGNDNFDMSFSIQLPDNTYLGECGVGVGEILLDQPHQHVGAFEVWLFDKDDIQTVTKLIVSEALADNPDAVAALSERGEIIVAREGETFELETASLRVRARIRSLKYGDNPSLEPNSYFERLEVELEPFQKAGGGGIEY</sequence>
<dbReference type="AlphaFoldDB" id="A0A0M8K8U1"/>
<organism evidence="3 4">
    <name type="scientific">Ardenticatena maritima</name>
    <dbReference type="NCBI Taxonomy" id="872965"/>
    <lineage>
        <taxon>Bacteria</taxon>
        <taxon>Bacillati</taxon>
        <taxon>Chloroflexota</taxon>
        <taxon>Ardenticatenia</taxon>
        <taxon>Ardenticatenales</taxon>
        <taxon>Ardenticatenaceae</taxon>
        <taxon>Ardenticatena</taxon>
    </lineage>
</organism>
<name>A0A0M8K8U1_9CHLR</name>
<keyword evidence="4" id="KW-1185">Reference proteome</keyword>
<accession>A0A0M8K8U1</accession>
<reference evidence="4" key="2">
    <citation type="submission" date="2015-08" db="EMBL/GenBank/DDBJ databases">
        <title>Draft Genome Sequence of a Heterotrophic Facultative Anaerobic Bacterium Ardenticatena maritima Strain 110S.</title>
        <authorList>
            <person name="Kawaichi S."/>
            <person name="Yoshida T."/>
            <person name="Sako Y."/>
            <person name="Nakamura R."/>
        </authorList>
    </citation>
    <scope>NUCLEOTIDE SEQUENCE [LARGE SCALE GENOMIC DNA]</scope>
    <source>
        <strain evidence="4">110S</strain>
    </source>
</reference>
<feature type="transmembrane region" description="Helical" evidence="2">
    <location>
        <begin position="160"/>
        <end position="181"/>
    </location>
</feature>
<dbReference type="EMBL" id="BBZA01000069">
    <property type="protein sequence ID" value="GAP62636.1"/>
    <property type="molecule type" value="Genomic_DNA"/>
</dbReference>
<feature type="region of interest" description="Disordered" evidence="1">
    <location>
        <begin position="133"/>
        <end position="153"/>
    </location>
</feature>
<feature type="transmembrane region" description="Helical" evidence="2">
    <location>
        <begin position="27"/>
        <end position="47"/>
    </location>
</feature>
<evidence type="ECO:0000256" key="2">
    <source>
        <dbReference type="SAM" id="Phobius"/>
    </source>
</evidence>
<evidence type="ECO:0000313" key="4">
    <source>
        <dbReference type="Proteomes" id="UP000037784"/>
    </source>
</evidence>
<keyword evidence="2" id="KW-1133">Transmembrane helix</keyword>
<protein>
    <submittedName>
        <fullName evidence="3">Uncharacterized protein</fullName>
    </submittedName>
</protein>
<keyword evidence="2" id="KW-0472">Membrane</keyword>
<reference evidence="3 4" key="1">
    <citation type="journal article" date="2015" name="Genome Announc.">
        <title>Draft Genome Sequence of a Heterotrophic Facultative Anaerobic Thermophilic Bacterium, Ardenticatena maritima Strain 110ST.</title>
        <authorList>
            <person name="Kawaichi S."/>
            <person name="Yoshida T."/>
            <person name="Sako Y."/>
            <person name="Nakamura R."/>
        </authorList>
    </citation>
    <scope>NUCLEOTIDE SEQUENCE [LARGE SCALE GENOMIC DNA]</scope>
    <source>
        <strain evidence="3 4">110S</strain>
    </source>
</reference>
<gene>
    <name evidence="3" type="ORF">ARMA_1059</name>
</gene>
<proteinExistence type="predicted"/>
<evidence type="ECO:0000313" key="3">
    <source>
        <dbReference type="EMBL" id="GAP62636.1"/>
    </source>
</evidence>
<dbReference type="InParanoid" id="A0A0M8K8U1"/>
<comment type="caution">
    <text evidence="3">The sequence shown here is derived from an EMBL/GenBank/DDBJ whole genome shotgun (WGS) entry which is preliminary data.</text>
</comment>
<keyword evidence="2" id="KW-0812">Transmembrane</keyword>
<dbReference type="Proteomes" id="UP000037784">
    <property type="component" value="Unassembled WGS sequence"/>
</dbReference>